<dbReference type="GO" id="GO:0140359">
    <property type="term" value="F:ABC-type transporter activity"/>
    <property type="evidence" value="ECO:0007669"/>
    <property type="project" value="InterPro"/>
</dbReference>
<name>A0A6J6KVD8_9ZZZZ</name>
<evidence type="ECO:0000259" key="8">
    <source>
        <dbReference type="Pfam" id="PF01061"/>
    </source>
</evidence>
<evidence type="ECO:0000256" key="7">
    <source>
        <dbReference type="SAM" id="Phobius"/>
    </source>
</evidence>
<feature type="transmembrane region" description="Helical" evidence="7">
    <location>
        <begin position="181"/>
        <end position="207"/>
    </location>
</feature>
<dbReference type="GO" id="GO:0015920">
    <property type="term" value="P:lipopolysaccharide transport"/>
    <property type="evidence" value="ECO:0007669"/>
    <property type="project" value="TreeGrafter"/>
</dbReference>
<evidence type="ECO:0000256" key="1">
    <source>
        <dbReference type="ARBA" id="ARBA00004429"/>
    </source>
</evidence>
<dbReference type="AlphaFoldDB" id="A0A6J6KVD8"/>
<gene>
    <name evidence="9" type="ORF">UFOPK2282_00092</name>
    <name evidence="10" type="ORF">UFOPK3576_00028</name>
</gene>
<feature type="transmembrane region" description="Helical" evidence="7">
    <location>
        <begin position="272"/>
        <end position="294"/>
    </location>
</feature>
<evidence type="ECO:0000256" key="6">
    <source>
        <dbReference type="ARBA" id="ARBA00023136"/>
    </source>
</evidence>
<dbReference type="Pfam" id="PF01061">
    <property type="entry name" value="ABC2_membrane"/>
    <property type="match status" value="1"/>
</dbReference>
<keyword evidence="6 7" id="KW-0472">Membrane</keyword>
<evidence type="ECO:0000313" key="10">
    <source>
        <dbReference type="EMBL" id="CAB4893166.1"/>
    </source>
</evidence>
<accession>A0A6J6KVD8</accession>
<keyword evidence="2" id="KW-0813">Transport</keyword>
<evidence type="ECO:0000256" key="3">
    <source>
        <dbReference type="ARBA" id="ARBA00022475"/>
    </source>
</evidence>
<evidence type="ECO:0000256" key="2">
    <source>
        <dbReference type="ARBA" id="ARBA00022448"/>
    </source>
</evidence>
<dbReference type="InterPro" id="IPR013525">
    <property type="entry name" value="ABC2_TM"/>
</dbReference>
<keyword evidence="3" id="KW-1003">Cell membrane</keyword>
<dbReference type="EMBL" id="CAEZWR010000006">
    <property type="protein sequence ID" value="CAB4653780.1"/>
    <property type="molecule type" value="Genomic_DNA"/>
</dbReference>
<dbReference type="PANTHER" id="PTHR30413:SF8">
    <property type="entry name" value="TRANSPORT PERMEASE PROTEIN"/>
    <property type="match status" value="1"/>
</dbReference>
<keyword evidence="4 7" id="KW-0812">Transmembrane</keyword>
<evidence type="ECO:0000256" key="5">
    <source>
        <dbReference type="ARBA" id="ARBA00022989"/>
    </source>
</evidence>
<keyword evidence="5 7" id="KW-1133">Transmembrane helix</keyword>
<evidence type="ECO:0000313" key="9">
    <source>
        <dbReference type="EMBL" id="CAB4653780.1"/>
    </source>
</evidence>
<feature type="transmembrane region" description="Helical" evidence="7">
    <location>
        <begin position="142"/>
        <end position="161"/>
    </location>
</feature>
<dbReference type="PANTHER" id="PTHR30413">
    <property type="entry name" value="INNER MEMBRANE TRANSPORT PERMEASE"/>
    <property type="match status" value="1"/>
</dbReference>
<feature type="domain" description="ABC-2 type transporter transmembrane" evidence="8">
    <location>
        <begin position="44"/>
        <end position="255"/>
    </location>
</feature>
<comment type="subcellular location">
    <subcellularLocation>
        <location evidence="1">Cell inner membrane</location>
        <topology evidence="1">Multi-pass membrane protein</topology>
    </subcellularLocation>
</comment>
<feature type="transmembrane region" description="Helical" evidence="7">
    <location>
        <begin position="219"/>
        <end position="237"/>
    </location>
</feature>
<dbReference type="EMBL" id="CAFBMO010000001">
    <property type="protein sequence ID" value="CAB4893166.1"/>
    <property type="molecule type" value="Genomic_DNA"/>
</dbReference>
<feature type="transmembrane region" description="Helical" evidence="7">
    <location>
        <begin position="88"/>
        <end position="106"/>
    </location>
</feature>
<proteinExistence type="predicted"/>
<sequence>MTNPVPTETRPVQVFLPHRAGLPRLVPYFSNLWKRRHFAVELSRASMRSAHTNTFFGQFWLVIGPALNAGVYFLLVSVIRGGNAGPDFFMHLLAGLFAFNFIQAVMSNGATSVTKGGNLVLNTAFPLLLLPFSALRTAFFRFVPSLIILLGFFIYFDYFGAQSQACDAVTGVCEELNTIHFTPIMFMAIPALLLIFIFAAGLSALMASVQIYFRDTTQLLPYATRIWLYLSPVLYYADQMKPWMLKLEILNPLYPLLGIWSETLVEGTIPPLTWWLGSAAWAFGSLFIGVFFFMSREREFAVRI</sequence>
<reference evidence="9" key="1">
    <citation type="submission" date="2020-05" db="EMBL/GenBank/DDBJ databases">
        <authorList>
            <person name="Chiriac C."/>
            <person name="Salcher M."/>
            <person name="Ghai R."/>
            <person name="Kavagutti S V."/>
        </authorList>
    </citation>
    <scope>NUCLEOTIDE SEQUENCE</scope>
</reference>
<dbReference type="GO" id="GO:0005886">
    <property type="term" value="C:plasma membrane"/>
    <property type="evidence" value="ECO:0007669"/>
    <property type="project" value="UniProtKB-SubCell"/>
</dbReference>
<feature type="transmembrane region" description="Helical" evidence="7">
    <location>
        <begin position="55"/>
        <end position="76"/>
    </location>
</feature>
<evidence type="ECO:0000256" key="4">
    <source>
        <dbReference type="ARBA" id="ARBA00022692"/>
    </source>
</evidence>
<protein>
    <submittedName>
        <fullName evidence="9">Unannotated protein</fullName>
    </submittedName>
</protein>
<organism evidence="9">
    <name type="scientific">freshwater metagenome</name>
    <dbReference type="NCBI Taxonomy" id="449393"/>
    <lineage>
        <taxon>unclassified sequences</taxon>
        <taxon>metagenomes</taxon>
        <taxon>ecological metagenomes</taxon>
    </lineage>
</organism>